<dbReference type="GO" id="GO:0006629">
    <property type="term" value="P:lipid metabolic process"/>
    <property type="evidence" value="ECO:0007669"/>
    <property type="project" value="UniProtKB-KW"/>
</dbReference>
<dbReference type="Gene3D" id="3.40.50.150">
    <property type="entry name" value="Vaccinia Virus protein VP39"/>
    <property type="match status" value="1"/>
</dbReference>
<dbReference type="SUPFAM" id="SSF53335">
    <property type="entry name" value="S-adenosyl-L-methionine-dependent methyltransferases"/>
    <property type="match status" value="1"/>
</dbReference>
<protein>
    <submittedName>
        <fullName evidence="6">Methyltransferase domain-containing protein</fullName>
    </submittedName>
</protein>
<comment type="similarity">
    <text evidence="1">Belongs to the CFA/CMAS family.</text>
</comment>
<keyword evidence="3 6" id="KW-0808">Transferase</keyword>
<evidence type="ECO:0000256" key="1">
    <source>
        <dbReference type="ARBA" id="ARBA00010815"/>
    </source>
</evidence>
<dbReference type="AlphaFoldDB" id="A0A6M1SK09"/>
<evidence type="ECO:0000256" key="5">
    <source>
        <dbReference type="ARBA" id="ARBA00023098"/>
    </source>
</evidence>
<proteinExistence type="inferred from homology"/>
<accession>A0A6M1SK09</accession>
<evidence type="ECO:0000256" key="4">
    <source>
        <dbReference type="ARBA" id="ARBA00022691"/>
    </source>
</evidence>
<comment type="caution">
    <text evidence="6">The sequence shown here is derived from an EMBL/GenBank/DDBJ whole genome shotgun (WGS) entry which is preliminary data.</text>
</comment>
<dbReference type="InterPro" id="IPR050723">
    <property type="entry name" value="CFA/CMAS"/>
</dbReference>
<dbReference type="RefSeq" id="WP_165139105.1">
    <property type="nucleotide sequence ID" value="NZ_JAALLT010000001.1"/>
</dbReference>
<dbReference type="Pfam" id="PF02353">
    <property type="entry name" value="CMAS"/>
    <property type="match status" value="1"/>
</dbReference>
<dbReference type="PANTHER" id="PTHR43667">
    <property type="entry name" value="CYCLOPROPANE-FATTY-ACYL-PHOSPHOLIPID SYNTHASE"/>
    <property type="match status" value="1"/>
</dbReference>
<evidence type="ECO:0000256" key="3">
    <source>
        <dbReference type="ARBA" id="ARBA00022679"/>
    </source>
</evidence>
<evidence type="ECO:0000313" key="7">
    <source>
        <dbReference type="Proteomes" id="UP000473278"/>
    </source>
</evidence>
<name>A0A6M1SK09_9BACT</name>
<sequence length="299" mass="34397">MADKQDLNFTYSTIDRIFRLSMGEMADFSGAMYNGDFSMTLEQAQEAKHRFIVEQLNITPESRVLDMGCGWGPLVNYIANEVGASCIGLTLSDAQAETCRKNGLEVYNKNCLEVTSDDYGTFDAVASLGAFEHFCSVEEYKAGKQEEVYRRFFRTVYDLMPSGGRMYLQTMVFSKNMIEYEHIDIKAKKGSDAYILALMEKQFPGSWLPYGSEMVVKNAKPLFKLISKSSGRLDYIETISQWEKRYRSFNLKKFGFLLTLLPKYLTDINFRALLSTGPNKICFEREIFDHYRMVFEKTD</sequence>
<dbReference type="Proteomes" id="UP000473278">
    <property type="component" value="Unassembled WGS sequence"/>
</dbReference>
<dbReference type="PANTHER" id="PTHR43667:SF1">
    <property type="entry name" value="CYCLOPROPANE-FATTY-ACYL-PHOSPHOLIPID SYNTHASE"/>
    <property type="match status" value="1"/>
</dbReference>
<gene>
    <name evidence="6" type="ORF">G3570_03245</name>
</gene>
<keyword evidence="4" id="KW-0949">S-adenosyl-L-methionine</keyword>
<keyword evidence="2 6" id="KW-0489">Methyltransferase</keyword>
<dbReference type="InterPro" id="IPR029063">
    <property type="entry name" value="SAM-dependent_MTases_sf"/>
</dbReference>
<reference evidence="6 7" key="1">
    <citation type="submission" date="2020-02" db="EMBL/GenBank/DDBJ databases">
        <title>Balneolaceae bacterium YR4-1, complete genome.</title>
        <authorList>
            <person name="Li Y."/>
            <person name="Wu S."/>
        </authorList>
    </citation>
    <scope>NUCLEOTIDE SEQUENCE [LARGE SCALE GENOMIC DNA]</scope>
    <source>
        <strain evidence="6 7">YR4-1</strain>
    </source>
</reference>
<organism evidence="6 7">
    <name type="scientific">Halalkalibaculum roseum</name>
    <dbReference type="NCBI Taxonomy" id="2709311"/>
    <lineage>
        <taxon>Bacteria</taxon>
        <taxon>Pseudomonadati</taxon>
        <taxon>Balneolota</taxon>
        <taxon>Balneolia</taxon>
        <taxon>Balneolales</taxon>
        <taxon>Balneolaceae</taxon>
        <taxon>Halalkalibaculum</taxon>
    </lineage>
</organism>
<keyword evidence="7" id="KW-1185">Reference proteome</keyword>
<dbReference type="EMBL" id="JAALLT010000001">
    <property type="protein sequence ID" value="NGP75631.1"/>
    <property type="molecule type" value="Genomic_DNA"/>
</dbReference>
<keyword evidence="5" id="KW-0443">Lipid metabolism</keyword>
<evidence type="ECO:0000313" key="6">
    <source>
        <dbReference type="EMBL" id="NGP75631.1"/>
    </source>
</evidence>
<dbReference type="GO" id="GO:0032259">
    <property type="term" value="P:methylation"/>
    <property type="evidence" value="ECO:0007669"/>
    <property type="project" value="UniProtKB-KW"/>
</dbReference>
<evidence type="ECO:0000256" key="2">
    <source>
        <dbReference type="ARBA" id="ARBA00022603"/>
    </source>
</evidence>
<dbReference type="GO" id="GO:0008168">
    <property type="term" value="F:methyltransferase activity"/>
    <property type="evidence" value="ECO:0007669"/>
    <property type="project" value="UniProtKB-KW"/>
</dbReference>
<dbReference type="CDD" id="cd02440">
    <property type="entry name" value="AdoMet_MTases"/>
    <property type="match status" value="1"/>
</dbReference>